<dbReference type="CDD" id="cd00084">
    <property type="entry name" value="HMG-box_SF"/>
    <property type="match status" value="1"/>
</dbReference>
<feature type="signal peptide" evidence="4">
    <location>
        <begin position="1"/>
        <end position="22"/>
    </location>
</feature>
<dbReference type="Gene3D" id="3.30.65.10">
    <property type="entry name" value="Bacterial Topoisomerase I, domain 1"/>
    <property type="match status" value="1"/>
</dbReference>
<dbReference type="SMART" id="SM00398">
    <property type="entry name" value="HMG"/>
    <property type="match status" value="2"/>
</dbReference>
<dbReference type="InterPro" id="IPR013498">
    <property type="entry name" value="Topo_IA_Znf"/>
</dbReference>
<feature type="domain" description="HMG box" evidence="5">
    <location>
        <begin position="366"/>
        <end position="434"/>
    </location>
</feature>
<dbReference type="SUPFAM" id="SSF56712">
    <property type="entry name" value="Prokaryotic type I DNA topoisomerase"/>
    <property type="match status" value="1"/>
</dbReference>
<dbReference type="SUPFAM" id="SSF57783">
    <property type="entry name" value="Zinc beta-ribbon"/>
    <property type="match status" value="1"/>
</dbReference>
<accession>A0AAE0BU76</accession>
<feature type="region of interest" description="Disordered" evidence="3">
    <location>
        <begin position="221"/>
        <end position="251"/>
    </location>
</feature>
<dbReference type="GO" id="GO:0003917">
    <property type="term" value="F:DNA topoisomerase type I (single strand cut, ATP-independent) activity"/>
    <property type="evidence" value="ECO:0007669"/>
    <property type="project" value="InterPro"/>
</dbReference>
<reference evidence="7 8" key="1">
    <citation type="journal article" date="2015" name="Genome Biol. Evol.">
        <title>Comparative Genomics of a Bacterivorous Green Alga Reveals Evolutionary Causalities and Consequences of Phago-Mixotrophic Mode of Nutrition.</title>
        <authorList>
            <person name="Burns J.A."/>
            <person name="Paasch A."/>
            <person name="Narechania A."/>
            <person name="Kim E."/>
        </authorList>
    </citation>
    <scope>NUCLEOTIDE SEQUENCE [LARGE SCALE GENOMIC DNA]</scope>
    <source>
        <strain evidence="7 8">PLY_AMNH</strain>
    </source>
</reference>
<dbReference type="Pfam" id="PF13368">
    <property type="entry name" value="Toprim_C_rpt"/>
    <property type="match status" value="2"/>
</dbReference>
<evidence type="ECO:0000256" key="3">
    <source>
        <dbReference type="SAM" id="MobiDB-lite"/>
    </source>
</evidence>
<gene>
    <name evidence="7" type="ORF">CYMTET_47452</name>
</gene>
<protein>
    <recommendedName>
        <fullName evidence="9">DNA topoisomerase</fullName>
    </recommendedName>
</protein>
<evidence type="ECO:0000256" key="2">
    <source>
        <dbReference type="PROSITE-ProRule" id="PRU00267"/>
    </source>
</evidence>
<dbReference type="InterPro" id="IPR025589">
    <property type="entry name" value="Toprim_C_rpt"/>
</dbReference>
<dbReference type="Pfam" id="PF00505">
    <property type="entry name" value="HMG_box"/>
    <property type="match status" value="2"/>
</dbReference>
<keyword evidence="1" id="KW-0413">Isomerase</keyword>
<evidence type="ECO:0000313" key="8">
    <source>
        <dbReference type="Proteomes" id="UP001190700"/>
    </source>
</evidence>
<dbReference type="InterPro" id="IPR023405">
    <property type="entry name" value="Topo_IA_core_domain"/>
</dbReference>
<proteinExistence type="predicted"/>
<feature type="chain" id="PRO_5042107091" description="DNA topoisomerase" evidence="4">
    <location>
        <begin position="23"/>
        <end position="535"/>
    </location>
</feature>
<dbReference type="AlphaFoldDB" id="A0AAE0BU76"/>
<dbReference type="EMBL" id="LGRX02033109">
    <property type="protein sequence ID" value="KAK3242876.1"/>
    <property type="molecule type" value="Genomic_DNA"/>
</dbReference>
<evidence type="ECO:0000256" key="1">
    <source>
        <dbReference type="ARBA" id="ARBA00023235"/>
    </source>
</evidence>
<feature type="compositionally biased region" description="Low complexity" evidence="3">
    <location>
        <begin position="344"/>
        <end position="354"/>
    </location>
</feature>
<dbReference type="Pfam" id="PF01131">
    <property type="entry name" value="Topoisom_bac"/>
    <property type="match status" value="1"/>
</dbReference>
<dbReference type="Gene3D" id="1.10.30.10">
    <property type="entry name" value="High mobility group box domain"/>
    <property type="match status" value="2"/>
</dbReference>
<dbReference type="Gene3D" id="1.10.460.10">
    <property type="entry name" value="Topoisomerase I, domain 2"/>
    <property type="match status" value="1"/>
</dbReference>
<keyword evidence="2" id="KW-0238">DNA-binding</keyword>
<feature type="domain" description="HMG box" evidence="5">
    <location>
        <begin position="474"/>
        <end position="535"/>
    </location>
</feature>
<dbReference type="PROSITE" id="PS50118">
    <property type="entry name" value="HMG_BOX_2"/>
    <property type="match status" value="2"/>
</dbReference>
<feature type="region of interest" description="Disordered" evidence="3">
    <location>
        <begin position="434"/>
        <end position="481"/>
    </location>
</feature>
<evidence type="ECO:0008006" key="9">
    <source>
        <dbReference type="Google" id="ProtNLM"/>
    </source>
</evidence>
<evidence type="ECO:0000313" key="7">
    <source>
        <dbReference type="EMBL" id="KAK3242876.1"/>
    </source>
</evidence>
<dbReference type="Pfam" id="PF01396">
    <property type="entry name" value="Zn_ribbon_Top1"/>
    <property type="match status" value="1"/>
</dbReference>
<dbReference type="InterPro" id="IPR009071">
    <property type="entry name" value="HMG_box_dom"/>
</dbReference>
<evidence type="ECO:0000256" key="4">
    <source>
        <dbReference type="SAM" id="SignalP"/>
    </source>
</evidence>
<name>A0AAE0BU76_9CHLO</name>
<dbReference type="InterPro" id="IPR013824">
    <property type="entry name" value="Topo_IA_cen_sub1"/>
</dbReference>
<feature type="DNA-binding region" description="HMG box" evidence="2">
    <location>
        <begin position="366"/>
        <end position="434"/>
    </location>
</feature>
<feature type="compositionally biased region" description="Low complexity" evidence="3">
    <location>
        <begin position="464"/>
        <end position="480"/>
    </location>
</feature>
<dbReference type="Proteomes" id="UP001190700">
    <property type="component" value="Unassembled WGS sequence"/>
</dbReference>
<dbReference type="GO" id="GO:0005694">
    <property type="term" value="C:chromosome"/>
    <property type="evidence" value="ECO:0007669"/>
    <property type="project" value="InterPro"/>
</dbReference>
<keyword evidence="4" id="KW-0732">Signal</keyword>
<evidence type="ECO:0000259" key="5">
    <source>
        <dbReference type="PROSITE" id="PS50118"/>
    </source>
</evidence>
<keyword evidence="2" id="KW-0539">Nucleus</keyword>
<dbReference type="PANTHER" id="PTHR42785:SF1">
    <property type="entry name" value="DNA TOPOISOMERASE"/>
    <property type="match status" value="1"/>
</dbReference>
<dbReference type="InterPro" id="IPR000380">
    <property type="entry name" value="Topo_IA"/>
</dbReference>
<dbReference type="PROSITE" id="PS52039">
    <property type="entry name" value="TOPO_IA_2"/>
    <property type="match status" value="1"/>
</dbReference>
<dbReference type="InterPro" id="IPR036910">
    <property type="entry name" value="HMG_box_dom_sf"/>
</dbReference>
<feature type="domain" description="Topo IA-type catalytic" evidence="6">
    <location>
        <begin position="1"/>
        <end position="100"/>
    </location>
</feature>
<evidence type="ECO:0000259" key="6">
    <source>
        <dbReference type="PROSITE" id="PS52039"/>
    </source>
</evidence>
<dbReference type="GO" id="GO:0005634">
    <property type="term" value="C:nucleus"/>
    <property type="evidence" value="ECO:0007669"/>
    <property type="project" value="UniProtKB-UniRule"/>
</dbReference>
<comment type="caution">
    <text evidence="7">The sequence shown here is derived from an EMBL/GenBank/DDBJ whole genome shotgun (WGS) entry which is preliminary data.</text>
</comment>
<sequence>MLSFAFLRAFRFLVTAVGGTSATELEVLTERSYVQKEGRALVPQSRGRIVNTFLDHFFTQYVDYGFSAKMEMQLDDVASGDAAWKQVLRDFWSPFTEKVTSLGDTTITEVIDVLDEDLGMHFFNSNRQKVQEKADHEDGAVARDPRQCPSCSVGRLGVKLSRTGGFIGCSEYPKCKFLQSFKMCTDGVEDPLAGPRCLGAHPESGQDILLKMGPYGHYLQIGGDDDESAADDGKKKKKKRPKRCTLPPGMPPHDVDLQAALELLALPRALGEHPADGEDIYVCLGRFGYYVKHGNLLASIPKKETWEEVGVERAVELLAAKAAKEAARIASGKPPRGKSRRAAAKGNKSKASAKTGRKSAKAGNTPTRPLSAFFQYSRVKRAEVKEMHPTHSAGQVAKVLGEQWRALPEESRAPYTALFEADRKRYQEECALLASSGSDSDADDTAGKSTRKTAAKSGARRSKSSAASKAKSAPKRPLSAYQHFCREAREDLKATHPEMRKLGDISKALGERWRAMDNDERARFVALAEQAGKGR</sequence>
<dbReference type="GO" id="GO:0006265">
    <property type="term" value="P:DNA topological change"/>
    <property type="evidence" value="ECO:0007669"/>
    <property type="project" value="InterPro"/>
</dbReference>
<feature type="region of interest" description="Disordered" evidence="3">
    <location>
        <begin position="325"/>
        <end position="368"/>
    </location>
</feature>
<dbReference type="PANTHER" id="PTHR42785">
    <property type="entry name" value="DNA TOPOISOMERASE, TYPE IA, CORE"/>
    <property type="match status" value="1"/>
</dbReference>
<keyword evidence="8" id="KW-1185">Reference proteome</keyword>
<organism evidence="7 8">
    <name type="scientific">Cymbomonas tetramitiformis</name>
    <dbReference type="NCBI Taxonomy" id="36881"/>
    <lineage>
        <taxon>Eukaryota</taxon>
        <taxon>Viridiplantae</taxon>
        <taxon>Chlorophyta</taxon>
        <taxon>Pyramimonadophyceae</taxon>
        <taxon>Pyramimonadales</taxon>
        <taxon>Pyramimonadaceae</taxon>
        <taxon>Cymbomonas</taxon>
    </lineage>
</organism>
<feature type="compositionally biased region" description="Basic residues" evidence="3">
    <location>
        <begin position="449"/>
        <end position="463"/>
    </location>
</feature>
<dbReference type="InterPro" id="IPR013497">
    <property type="entry name" value="Topo_IA_cen"/>
</dbReference>
<dbReference type="SUPFAM" id="SSF47095">
    <property type="entry name" value="HMG-box"/>
    <property type="match status" value="2"/>
</dbReference>
<dbReference type="GO" id="GO:0003677">
    <property type="term" value="F:DNA binding"/>
    <property type="evidence" value="ECO:0007669"/>
    <property type="project" value="UniProtKB-UniRule"/>
</dbReference>
<feature type="DNA-binding region" description="HMG box" evidence="2">
    <location>
        <begin position="474"/>
        <end position="535"/>
    </location>
</feature>